<dbReference type="GO" id="GO:0047982">
    <property type="term" value="F:homocysteine desulfhydrase activity"/>
    <property type="evidence" value="ECO:0007669"/>
    <property type="project" value="UniProtKB-EC"/>
</dbReference>
<comment type="catalytic activity">
    <reaction evidence="7">
        <text>L-homocysteine + H2O = 2-oxobutanoate + hydrogen sulfide + NH4(+) + H(+)</text>
        <dbReference type="Rhea" id="RHEA:14501"/>
        <dbReference type="ChEBI" id="CHEBI:15377"/>
        <dbReference type="ChEBI" id="CHEBI:15378"/>
        <dbReference type="ChEBI" id="CHEBI:16763"/>
        <dbReference type="ChEBI" id="CHEBI:28938"/>
        <dbReference type="ChEBI" id="CHEBI:29919"/>
        <dbReference type="ChEBI" id="CHEBI:58199"/>
        <dbReference type="EC" id="4.4.1.2"/>
    </reaction>
    <physiologicalReaction direction="left-to-right" evidence="7">
        <dbReference type="Rhea" id="RHEA:14502"/>
    </physiologicalReaction>
</comment>
<dbReference type="FunFam" id="3.40.640.10:FF:000046">
    <property type="entry name" value="Cystathionine gamma-lyase"/>
    <property type="match status" value="1"/>
</dbReference>
<keyword evidence="3" id="KW-0808">Transferase</keyword>
<evidence type="ECO:0000313" key="11">
    <source>
        <dbReference type="EMBL" id="GGF33102.1"/>
    </source>
</evidence>
<evidence type="ECO:0000256" key="1">
    <source>
        <dbReference type="ARBA" id="ARBA00001933"/>
    </source>
</evidence>
<dbReference type="GO" id="GO:0030170">
    <property type="term" value="F:pyridoxal phosphate binding"/>
    <property type="evidence" value="ECO:0007669"/>
    <property type="project" value="InterPro"/>
</dbReference>
<dbReference type="GO" id="GO:0018826">
    <property type="term" value="F:methionine gamma-lyase activity"/>
    <property type="evidence" value="ECO:0007669"/>
    <property type="project" value="UniProtKB-EC"/>
</dbReference>
<dbReference type="PIRSF" id="PIRSF001434">
    <property type="entry name" value="CGS"/>
    <property type="match status" value="1"/>
</dbReference>
<evidence type="ECO:0000256" key="8">
    <source>
        <dbReference type="ARBA" id="ARBA00052699"/>
    </source>
</evidence>
<comment type="catalytic activity">
    <reaction evidence="8">
        <text>L-methionine + H2O = methanethiol + 2-oxobutanoate + NH4(+)</text>
        <dbReference type="Rhea" id="RHEA:23800"/>
        <dbReference type="ChEBI" id="CHEBI:15377"/>
        <dbReference type="ChEBI" id="CHEBI:16007"/>
        <dbReference type="ChEBI" id="CHEBI:16763"/>
        <dbReference type="ChEBI" id="CHEBI:28938"/>
        <dbReference type="ChEBI" id="CHEBI:57844"/>
        <dbReference type="EC" id="4.4.1.11"/>
    </reaction>
    <physiologicalReaction direction="left-to-right" evidence="8">
        <dbReference type="Rhea" id="RHEA:23801"/>
    </physiologicalReaction>
</comment>
<comment type="similarity">
    <text evidence="2 10">Belongs to the trans-sulfuration enzymes family.</text>
</comment>
<evidence type="ECO:0000256" key="3">
    <source>
        <dbReference type="ARBA" id="ARBA00022679"/>
    </source>
</evidence>
<comment type="caution">
    <text evidence="11">The sequence shown here is derived from an EMBL/GenBank/DDBJ whole genome shotgun (WGS) entry which is preliminary data.</text>
</comment>
<dbReference type="InterPro" id="IPR000277">
    <property type="entry name" value="Cys/Met-Metab_PyrdxlP-dep_enz"/>
</dbReference>
<dbReference type="Pfam" id="PF01053">
    <property type="entry name" value="Cys_Met_Meta_PP"/>
    <property type="match status" value="1"/>
</dbReference>
<dbReference type="NCBIfam" id="TIGR01326">
    <property type="entry name" value="OAH_OAS_sulfhy"/>
    <property type="match status" value="1"/>
</dbReference>
<evidence type="ECO:0000256" key="6">
    <source>
        <dbReference type="ARBA" id="ARBA00047199"/>
    </source>
</evidence>
<dbReference type="EC" id="4.4.1.2" evidence="5"/>
<keyword evidence="4 9" id="KW-0663">Pyridoxal phosphate</keyword>
<dbReference type="GO" id="GO:0019346">
    <property type="term" value="P:transsulfuration"/>
    <property type="evidence" value="ECO:0007669"/>
    <property type="project" value="InterPro"/>
</dbReference>
<dbReference type="GO" id="GO:0003961">
    <property type="term" value="F:O-acetylhomoserine aminocarboxypropyltransferase activity"/>
    <property type="evidence" value="ECO:0007669"/>
    <property type="project" value="TreeGrafter"/>
</dbReference>
<dbReference type="InterPro" id="IPR006235">
    <property type="entry name" value="OAc-hSer/O-AcSer_sulfhydrylase"/>
</dbReference>
<protein>
    <recommendedName>
        <fullName evidence="5">homocysteine desulfhydrase</fullName>
        <ecNumber evidence="5">4.4.1.2</ecNumber>
    </recommendedName>
    <alternativeName>
        <fullName evidence="6">Homocysteine desulfhydrase</fullName>
    </alternativeName>
</protein>
<gene>
    <name evidence="11" type="primary">metY</name>
    <name evidence="11" type="ORF">GCM10011399_27770</name>
</gene>
<feature type="modified residue" description="N6-(pyridoxal phosphate)lysine" evidence="9">
    <location>
        <position position="217"/>
    </location>
</feature>
<evidence type="ECO:0000256" key="4">
    <source>
        <dbReference type="ARBA" id="ARBA00022898"/>
    </source>
</evidence>
<evidence type="ECO:0000256" key="10">
    <source>
        <dbReference type="RuleBase" id="RU362118"/>
    </source>
</evidence>
<comment type="cofactor">
    <cofactor evidence="1 10">
        <name>pyridoxal 5'-phosphate</name>
        <dbReference type="ChEBI" id="CHEBI:597326"/>
    </cofactor>
</comment>
<evidence type="ECO:0000256" key="2">
    <source>
        <dbReference type="ARBA" id="ARBA00009077"/>
    </source>
</evidence>
<dbReference type="InterPro" id="IPR015422">
    <property type="entry name" value="PyrdxlP-dep_Trfase_small"/>
</dbReference>
<sequence>MTTTTQAYGEDNFGFTTEQVHAGEVVDGDVGARITPIYLTAGFVFDSFDHAQQRFAGHDGGLVYTRYANPTNTAVEAKITALERGVDSLLVASGQAAITVALLGILRSGDHFLSTPSLYEGSKTLFRENFERLGIEVEFVDDPHDIADWKRRVRPNTRAVYGETIPNPKNDLIDIGLIAEFAREEGLPFVIDSTASTPYLIRPIEHGANIVVHSASKFLSGHGASLAGVVVDGGNFDWARYPEKFPQFSTPIGGPSSPTLTEKFGNKAYLEYTRTIIAGRLGPTLSPLNAFLLQQGLETLSLRVDRHSRNSLAIATWLESQPEVTSVDYPGLASNPSHAIATKYYPRGTGSVFGFTLAGGQADARTIIDSLELFSRMSHMGDVRSLVLHPGTTSHAHLSADERYRLGIYDGLVRLSVGIEDEADLIADLELAFTKLRASRAGGAGHVAATDHAADEFYSVPEPGADDVLAVSSTVAGSPALTARFSA</sequence>
<dbReference type="RefSeq" id="WP_188679212.1">
    <property type="nucleotide sequence ID" value="NZ_BMGP01000005.1"/>
</dbReference>
<dbReference type="GO" id="GO:0005737">
    <property type="term" value="C:cytoplasm"/>
    <property type="evidence" value="ECO:0007669"/>
    <property type="project" value="TreeGrafter"/>
</dbReference>
<accession>A0A917EY42</accession>
<dbReference type="GO" id="GO:0004124">
    <property type="term" value="F:cysteine synthase activity"/>
    <property type="evidence" value="ECO:0007669"/>
    <property type="project" value="TreeGrafter"/>
</dbReference>
<dbReference type="AlphaFoldDB" id="A0A917EY42"/>
<dbReference type="GO" id="GO:0071269">
    <property type="term" value="P:L-homocysteine biosynthetic process"/>
    <property type="evidence" value="ECO:0007669"/>
    <property type="project" value="TreeGrafter"/>
</dbReference>
<name>A0A917EY42_9MICO</name>
<evidence type="ECO:0000256" key="9">
    <source>
        <dbReference type="PIRSR" id="PIRSR001434-2"/>
    </source>
</evidence>
<dbReference type="PANTHER" id="PTHR43797:SF2">
    <property type="entry name" value="HOMOCYSTEINE_CYSTEINE SYNTHASE"/>
    <property type="match status" value="1"/>
</dbReference>
<dbReference type="PANTHER" id="PTHR43797">
    <property type="entry name" value="HOMOCYSTEINE/CYSTEINE SYNTHASE"/>
    <property type="match status" value="1"/>
</dbReference>
<dbReference type="EMBL" id="BMGP01000005">
    <property type="protein sequence ID" value="GGF33102.1"/>
    <property type="molecule type" value="Genomic_DNA"/>
</dbReference>
<dbReference type="GO" id="GO:0006535">
    <property type="term" value="P:cysteine biosynthetic process from serine"/>
    <property type="evidence" value="ECO:0007669"/>
    <property type="project" value="TreeGrafter"/>
</dbReference>
<dbReference type="InterPro" id="IPR015424">
    <property type="entry name" value="PyrdxlP-dep_Trfase"/>
</dbReference>
<keyword evidence="12" id="KW-1185">Reference proteome</keyword>
<evidence type="ECO:0000313" key="12">
    <source>
        <dbReference type="Proteomes" id="UP000598775"/>
    </source>
</evidence>
<dbReference type="Proteomes" id="UP000598775">
    <property type="component" value="Unassembled WGS sequence"/>
</dbReference>
<organism evidence="11 12">
    <name type="scientific">Subtercola lobariae</name>
    <dbReference type="NCBI Taxonomy" id="1588641"/>
    <lineage>
        <taxon>Bacteria</taxon>
        <taxon>Bacillati</taxon>
        <taxon>Actinomycetota</taxon>
        <taxon>Actinomycetes</taxon>
        <taxon>Micrococcales</taxon>
        <taxon>Microbacteriaceae</taxon>
        <taxon>Subtercola</taxon>
    </lineage>
</organism>
<dbReference type="Gene3D" id="3.40.640.10">
    <property type="entry name" value="Type I PLP-dependent aspartate aminotransferase-like (Major domain)"/>
    <property type="match status" value="1"/>
</dbReference>
<dbReference type="InterPro" id="IPR015421">
    <property type="entry name" value="PyrdxlP-dep_Trfase_major"/>
</dbReference>
<dbReference type="CDD" id="cd00614">
    <property type="entry name" value="CGS_like"/>
    <property type="match status" value="1"/>
</dbReference>
<evidence type="ECO:0000256" key="5">
    <source>
        <dbReference type="ARBA" id="ARBA00047175"/>
    </source>
</evidence>
<dbReference type="Gene3D" id="3.90.1150.10">
    <property type="entry name" value="Aspartate Aminotransferase, domain 1"/>
    <property type="match status" value="1"/>
</dbReference>
<dbReference type="SUPFAM" id="SSF53383">
    <property type="entry name" value="PLP-dependent transferases"/>
    <property type="match status" value="1"/>
</dbReference>
<reference evidence="11 12" key="1">
    <citation type="journal article" date="2014" name="Int. J. Syst. Evol. Microbiol.">
        <title>Complete genome sequence of Corynebacterium casei LMG S-19264T (=DSM 44701T), isolated from a smear-ripened cheese.</title>
        <authorList>
            <consortium name="US DOE Joint Genome Institute (JGI-PGF)"/>
            <person name="Walter F."/>
            <person name="Albersmeier A."/>
            <person name="Kalinowski J."/>
            <person name="Ruckert C."/>
        </authorList>
    </citation>
    <scope>NUCLEOTIDE SEQUENCE [LARGE SCALE GENOMIC DNA]</scope>
    <source>
        <strain evidence="11 12">CGMCC 1.12976</strain>
    </source>
</reference>
<evidence type="ECO:0000256" key="7">
    <source>
        <dbReference type="ARBA" id="ARBA00048780"/>
    </source>
</evidence>
<proteinExistence type="inferred from homology"/>